<reference evidence="2 3" key="1">
    <citation type="submission" date="2017-05" db="EMBL/GenBank/DDBJ databases">
        <authorList>
            <person name="Varghese N."/>
            <person name="Submissions S."/>
        </authorList>
    </citation>
    <scope>NUCLEOTIDE SEQUENCE [LARGE SCALE GENOMIC DNA]</scope>
    <source>
        <strain evidence="2 3">DSM 18015</strain>
    </source>
</reference>
<dbReference type="EMBL" id="FXUO01000003">
    <property type="protein sequence ID" value="SMP91281.1"/>
    <property type="molecule type" value="Genomic_DNA"/>
</dbReference>
<dbReference type="Proteomes" id="UP001158050">
    <property type="component" value="Unassembled WGS sequence"/>
</dbReference>
<dbReference type="GO" id="GO:0003677">
    <property type="term" value="F:DNA binding"/>
    <property type="evidence" value="ECO:0007669"/>
    <property type="project" value="UniProtKB-KW"/>
</dbReference>
<accession>A0ABY1R2L7</accession>
<comment type="caution">
    <text evidence="2">The sequence shown here is derived from an EMBL/GenBank/DDBJ whole genome shotgun (WGS) entry which is preliminary data.</text>
</comment>
<protein>
    <submittedName>
        <fullName evidence="2">DNA-binding domain-containing protein</fullName>
    </submittedName>
</protein>
<organism evidence="2 3">
    <name type="scientific">Epilithonimonas pallida</name>
    <dbReference type="NCBI Taxonomy" id="373671"/>
    <lineage>
        <taxon>Bacteria</taxon>
        <taxon>Pseudomonadati</taxon>
        <taxon>Bacteroidota</taxon>
        <taxon>Flavobacteriia</taxon>
        <taxon>Flavobacteriales</taxon>
        <taxon>Weeksellaceae</taxon>
        <taxon>Chryseobacterium group</taxon>
        <taxon>Epilithonimonas</taxon>
    </lineage>
</organism>
<dbReference type="InterPro" id="IPR049893">
    <property type="entry name" value="Bvu_2165-like_IHF-HU-DNA_bdg"/>
</dbReference>
<gene>
    <name evidence="2" type="ORF">SAMN05421679_1034</name>
</gene>
<proteinExistence type="predicted"/>
<evidence type="ECO:0000259" key="1">
    <source>
        <dbReference type="Pfam" id="PF14848"/>
    </source>
</evidence>
<sequence>MTNILHKIKAYLYENLLTKDNPNDYIARTVSERSLSVKQICESAVNRGGADISASAMEHATELFLKEWLTSYATAIL</sequence>
<feature type="domain" description="Bvu-2165-like IHF-HU-like DNA-binding" evidence="1">
    <location>
        <begin position="8"/>
        <end position="68"/>
    </location>
</feature>
<evidence type="ECO:0000313" key="2">
    <source>
        <dbReference type="EMBL" id="SMP91281.1"/>
    </source>
</evidence>
<name>A0ABY1R2L7_9FLAO</name>
<keyword evidence="2" id="KW-0238">DNA-binding</keyword>
<keyword evidence="3" id="KW-1185">Reference proteome</keyword>
<dbReference type="Pfam" id="PF14848">
    <property type="entry name" value="HU-DNA_bdg"/>
    <property type="match status" value="1"/>
</dbReference>
<evidence type="ECO:0000313" key="3">
    <source>
        <dbReference type="Proteomes" id="UP001158050"/>
    </source>
</evidence>